<evidence type="ECO:0000313" key="1">
    <source>
        <dbReference type="EMBL" id="AJW30711.1"/>
    </source>
</evidence>
<name>A0A0D5A3E0_PROMR</name>
<dbReference type="EMBL" id="KJ947870">
    <property type="protein sequence ID" value="AJW30711.1"/>
    <property type="molecule type" value="Genomic_DNA"/>
</dbReference>
<organism evidence="1">
    <name type="scientific">Prochlorococcus marinus str. P0902-H212</name>
    <dbReference type="NCBI Taxonomy" id="1620696"/>
    <lineage>
        <taxon>Bacteria</taxon>
        <taxon>Bacillati</taxon>
        <taxon>Cyanobacteriota</taxon>
        <taxon>Cyanophyceae</taxon>
        <taxon>Synechococcales</taxon>
        <taxon>Prochlorococcaceae</taxon>
        <taxon>Prochlorococcus</taxon>
    </lineage>
</organism>
<protein>
    <submittedName>
        <fullName evidence="1">Uncharacterized protein</fullName>
    </submittedName>
</protein>
<accession>A0A0D5A3E0</accession>
<gene>
    <name evidence="1" type="ORF">FA02_0448</name>
</gene>
<reference evidence="1" key="1">
    <citation type="submission" date="2014-06" db="EMBL/GenBank/DDBJ databases">
        <authorList>
            <person name="Berube P.M."/>
        </authorList>
    </citation>
    <scope>NUCLEOTIDE SEQUENCE</scope>
    <source>
        <strain evidence="1">P0902-H212</strain>
    </source>
</reference>
<sequence>MKMINSRNYQISDIAYELAFSNKKPYSLDTEQEEKILIYCKIKS</sequence>
<proteinExistence type="predicted"/>
<dbReference type="AlphaFoldDB" id="A0A0D5A3E0"/>